<feature type="chain" id="PRO_5042009708" evidence="7">
    <location>
        <begin position="29"/>
        <end position="1114"/>
    </location>
</feature>
<dbReference type="Pfam" id="PF00931">
    <property type="entry name" value="NB-ARC"/>
    <property type="match status" value="1"/>
</dbReference>
<dbReference type="AlphaFoldDB" id="A0AAD8HF07"/>
<dbReference type="SUPFAM" id="SSF52058">
    <property type="entry name" value="L domain-like"/>
    <property type="match status" value="1"/>
</dbReference>
<evidence type="ECO:0000256" key="7">
    <source>
        <dbReference type="SAM" id="SignalP"/>
    </source>
</evidence>
<feature type="domain" description="NB-ARC" evidence="8">
    <location>
        <begin position="129"/>
        <end position="302"/>
    </location>
</feature>
<dbReference type="PRINTS" id="PR00364">
    <property type="entry name" value="DISEASERSIST"/>
</dbReference>
<organism evidence="12 13">
    <name type="scientific">Heracleum sosnowskyi</name>
    <dbReference type="NCBI Taxonomy" id="360622"/>
    <lineage>
        <taxon>Eukaryota</taxon>
        <taxon>Viridiplantae</taxon>
        <taxon>Streptophyta</taxon>
        <taxon>Embryophyta</taxon>
        <taxon>Tracheophyta</taxon>
        <taxon>Spermatophyta</taxon>
        <taxon>Magnoliopsida</taxon>
        <taxon>eudicotyledons</taxon>
        <taxon>Gunneridae</taxon>
        <taxon>Pentapetalae</taxon>
        <taxon>asterids</taxon>
        <taxon>campanulids</taxon>
        <taxon>Apiales</taxon>
        <taxon>Apiaceae</taxon>
        <taxon>Apioideae</taxon>
        <taxon>apioid superclade</taxon>
        <taxon>Tordylieae</taxon>
        <taxon>Tordyliinae</taxon>
        <taxon>Heracleum</taxon>
    </lineage>
</organism>
<dbReference type="InterPro" id="IPR058922">
    <property type="entry name" value="WHD_DRP"/>
</dbReference>
<gene>
    <name evidence="12" type="ORF">POM88_040446</name>
</gene>
<feature type="signal peptide" evidence="7">
    <location>
        <begin position="1"/>
        <end position="28"/>
    </location>
</feature>
<keyword evidence="3" id="KW-0677">Repeat</keyword>
<dbReference type="InterPro" id="IPR002182">
    <property type="entry name" value="NB-ARC"/>
</dbReference>
<dbReference type="Pfam" id="PF25019">
    <property type="entry name" value="LRR_R13L1-DRL21"/>
    <property type="match status" value="1"/>
</dbReference>
<evidence type="ECO:0000313" key="12">
    <source>
        <dbReference type="EMBL" id="KAK1364885.1"/>
    </source>
</evidence>
<dbReference type="Gene3D" id="1.10.10.10">
    <property type="entry name" value="Winged helix-like DNA-binding domain superfamily/Winged helix DNA-binding domain"/>
    <property type="match status" value="1"/>
</dbReference>
<keyword evidence="6" id="KW-0067">ATP-binding</keyword>
<dbReference type="InterPro" id="IPR041118">
    <property type="entry name" value="Rx_N"/>
</dbReference>
<evidence type="ECO:0000256" key="3">
    <source>
        <dbReference type="ARBA" id="ARBA00022737"/>
    </source>
</evidence>
<evidence type="ECO:0000256" key="4">
    <source>
        <dbReference type="ARBA" id="ARBA00022741"/>
    </source>
</evidence>
<reference evidence="12" key="2">
    <citation type="submission" date="2023-05" db="EMBL/GenBank/DDBJ databases">
        <authorList>
            <person name="Schelkunov M.I."/>
        </authorList>
    </citation>
    <scope>NUCLEOTIDE SEQUENCE</scope>
    <source>
        <strain evidence="12">Hsosn_3</strain>
        <tissue evidence="12">Leaf</tissue>
    </source>
</reference>
<dbReference type="InterPro" id="IPR042197">
    <property type="entry name" value="Apaf_helical"/>
</dbReference>
<evidence type="ECO:0000259" key="8">
    <source>
        <dbReference type="Pfam" id="PF00931"/>
    </source>
</evidence>
<dbReference type="GO" id="GO:0043531">
    <property type="term" value="F:ADP binding"/>
    <property type="evidence" value="ECO:0007669"/>
    <property type="project" value="InterPro"/>
</dbReference>
<accession>A0AAD8HF07</accession>
<proteinExistence type="inferred from homology"/>
<dbReference type="Gene3D" id="1.10.8.430">
    <property type="entry name" value="Helical domain of apoptotic protease-activating factors"/>
    <property type="match status" value="1"/>
</dbReference>
<dbReference type="Gene3D" id="3.40.50.300">
    <property type="entry name" value="P-loop containing nucleotide triphosphate hydrolases"/>
    <property type="match status" value="1"/>
</dbReference>
<dbReference type="GO" id="GO:0051607">
    <property type="term" value="P:defense response to virus"/>
    <property type="evidence" value="ECO:0007669"/>
    <property type="project" value="UniProtKB-ARBA"/>
</dbReference>
<dbReference type="Gene3D" id="3.80.10.10">
    <property type="entry name" value="Ribonuclease Inhibitor"/>
    <property type="match status" value="2"/>
</dbReference>
<dbReference type="InterPro" id="IPR032675">
    <property type="entry name" value="LRR_dom_sf"/>
</dbReference>
<dbReference type="GO" id="GO:0005524">
    <property type="term" value="F:ATP binding"/>
    <property type="evidence" value="ECO:0007669"/>
    <property type="project" value="UniProtKB-KW"/>
</dbReference>
<comment type="caution">
    <text evidence="12">The sequence shown here is derived from an EMBL/GenBank/DDBJ whole genome shotgun (WGS) entry which is preliminary data.</text>
</comment>
<dbReference type="Pfam" id="PF18052">
    <property type="entry name" value="Rx_N"/>
    <property type="match status" value="1"/>
</dbReference>
<evidence type="ECO:0000259" key="10">
    <source>
        <dbReference type="Pfam" id="PF23559"/>
    </source>
</evidence>
<dbReference type="EMBL" id="JAUIZM010000009">
    <property type="protein sequence ID" value="KAK1364885.1"/>
    <property type="molecule type" value="Genomic_DNA"/>
</dbReference>
<evidence type="ECO:0000313" key="13">
    <source>
        <dbReference type="Proteomes" id="UP001237642"/>
    </source>
</evidence>
<dbReference type="FunFam" id="3.40.50.300:FF:001091">
    <property type="entry name" value="Probable disease resistance protein At1g61300"/>
    <property type="match status" value="1"/>
</dbReference>
<evidence type="ECO:0000256" key="5">
    <source>
        <dbReference type="ARBA" id="ARBA00022821"/>
    </source>
</evidence>
<keyword evidence="4" id="KW-0547">Nucleotide-binding</keyword>
<comment type="similarity">
    <text evidence="1">Belongs to the disease resistance NB-LRR family.</text>
</comment>
<evidence type="ECO:0000259" key="11">
    <source>
        <dbReference type="Pfam" id="PF25019"/>
    </source>
</evidence>
<feature type="domain" description="R13L1/DRL21-like LRR repeat region" evidence="11">
    <location>
        <begin position="633"/>
        <end position="757"/>
    </location>
</feature>
<dbReference type="PANTHER" id="PTHR36766:SF70">
    <property type="entry name" value="DISEASE RESISTANCE PROTEIN RGA4"/>
    <property type="match status" value="1"/>
</dbReference>
<dbReference type="Pfam" id="PF23559">
    <property type="entry name" value="WHD_DRP"/>
    <property type="match status" value="1"/>
</dbReference>
<dbReference type="InterPro" id="IPR056789">
    <property type="entry name" value="LRR_R13L1-DRL21"/>
</dbReference>
<feature type="domain" description="Disease resistance N-terminal" evidence="9">
    <location>
        <begin position="11"/>
        <end position="77"/>
    </location>
</feature>
<keyword evidence="5" id="KW-0611">Plant defense</keyword>
<dbReference type="PANTHER" id="PTHR36766">
    <property type="entry name" value="PLANT BROAD-SPECTRUM MILDEW RESISTANCE PROTEIN RPW8"/>
    <property type="match status" value="1"/>
</dbReference>
<dbReference type="SUPFAM" id="SSF52540">
    <property type="entry name" value="P-loop containing nucleoside triphosphate hydrolases"/>
    <property type="match status" value="1"/>
</dbReference>
<protein>
    <submittedName>
        <fullName evidence="12">Disease resistance protein RGA1</fullName>
    </submittedName>
</protein>
<reference evidence="12" key="1">
    <citation type="submission" date="2023-02" db="EMBL/GenBank/DDBJ databases">
        <title>Genome of toxic invasive species Heracleum sosnowskyi carries increased number of genes despite the absence of recent whole-genome duplications.</title>
        <authorList>
            <person name="Schelkunov M."/>
            <person name="Shtratnikova V."/>
            <person name="Makarenko M."/>
            <person name="Klepikova A."/>
            <person name="Omelchenko D."/>
            <person name="Novikova G."/>
            <person name="Obukhova E."/>
            <person name="Bogdanov V."/>
            <person name="Penin A."/>
            <person name="Logacheva M."/>
        </authorList>
    </citation>
    <scope>NUCLEOTIDE SEQUENCE</scope>
    <source>
        <strain evidence="12">Hsosn_3</strain>
        <tissue evidence="12">Leaf</tissue>
    </source>
</reference>
<dbReference type="Gene3D" id="1.20.5.4130">
    <property type="match status" value="1"/>
</dbReference>
<dbReference type="InterPro" id="IPR036388">
    <property type="entry name" value="WH-like_DNA-bd_sf"/>
</dbReference>
<name>A0AAD8HF07_9APIA</name>
<feature type="domain" description="Disease resistance protein winged helix" evidence="10">
    <location>
        <begin position="387"/>
        <end position="458"/>
    </location>
</feature>
<keyword evidence="7" id="KW-0732">Signal</keyword>
<keyword evidence="2" id="KW-0433">Leucine-rich repeat</keyword>
<dbReference type="Proteomes" id="UP001237642">
    <property type="component" value="Unassembled WGS sequence"/>
</dbReference>
<keyword evidence="13" id="KW-1185">Reference proteome</keyword>
<evidence type="ECO:0000256" key="2">
    <source>
        <dbReference type="ARBA" id="ARBA00022614"/>
    </source>
</evidence>
<dbReference type="InterPro" id="IPR027417">
    <property type="entry name" value="P-loop_NTPase"/>
</dbReference>
<sequence>MADAFVAGLASGLVLKLVSLATDEVIQAWNLDEDLVTLRERLESFDALISDVDAKKLTTYAVQNWFNKLESVAHVAHKVKSIHASFDKLFKLAGDIGLQPVAHLSSILQPREIRTTLPLEDESLIVGREKDISYLVQTVCKKHEQGLQVIAVIGMGGQGKTTLAKMVYNTDSVVGMFPKRMWVTVSDDFDFMKILNQMVVSLTSTPSELENTEGLIIKLQKKLKGEKFLLVLDDVWNEKPDEWDNLKNSLLGVGSARGSNVLVTTRKKEVIDAMHDSVFVSYPVEKLSEEDSWTLFRKRAFSHGGVPETEAFASLGRRMVERCGGLPLAIKTLGGLLHSKKSEQEWLLMENSEIWKSKGVLSSLRLSYDNLPYSSLKRCFAYCSNMPKDSVINNSEMVQIWMALGFLLPPKDSNALMEDIGNEYFDILLWNSLLQDVKRDKYDNITSCKMHDLVHDLALDLSKHHSVTVRTGHELNHVSNVIYVRLDKGVSDIKPKILKRNTEKVQTLYARACILGDVLPYLKHLTVLILNTYEVNIELPSSLRKMKYLKHLDISCSHYKLPSYVTGFYNLQTLRVRKLKELPRLFCNLIMLRHLFVKEATSSRRCMFIGIERLIFLQTMPHFVVSRDQNCLIGQLGMLKDLRGKLELYGLDDIENMKEASQASLFTKSNIDLLKLVWSNSKDEVEETNDEDVIEGLKPHTSLKELTIDYFKGRKFPQWIRMLTNLVKITLRNCKRCERLPALGHFPNLRQMEINGMNNVKVIGSHSYGGLGNGELSDIAAVKTVTTMYPSLTKLLLLDLPNLEKWLEPFTGGEDQSSVLVFPKLEELCIQNCSKLKSIPSSYLPSLKDFKIIDLDNSILLQSMSRKVSSLTDLRIENIGNGGGGSFSSYSLYMDSILDKLLKNNLMSLKSLKLWACQGLTRLTLGAALENIVVVNCPDLKSTTLVKGSGALECLRIDQCRSLSNCVFVQSLSSTLVRLSLGPFSEELDEFLWPFSSSFPNLIFLLLIGWEKVKLILPELQPDDHLFSTFPALTHLEIIDFPRVKFFPDSLAKLPSLKELYLQNCKNLESLPTFNESYSLKCLKIADCPILKEKYKDGTLSGSFKIQHISSTQR</sequence>
<dbReference type="FunFam" id="1.10.10.10:FF:000322">
    <property type="entry name" value="Probable disease resistance protein At1g63360"/>
    <property type="match status" value="1"/>
</dbReference>
<evidence type="ECO:0000256" key="6">
    <source>
        <dbReference type="ARBA" id="ARBA00022840"/>
    </source>
</evidence>
<evidence type="ECO:0000256" key="1">
    <source>
        <dbReference type="ARBA" id="ARBA00008894"/>
    </source>
</evidence>
<evidence type="ECO:0000259" key="9">
    <source>
        <dbReference type="Pfam" id="PF18052"/>
    </source>
</evidence>